<reference evidence="2" key="1">
    <citation type="journal article" date="2022" name="Mol. Ecol. Resour.">
        <title>The genomes of chicory, endive, great burdock and yacon provide insights into Asteraceae palaeo-polyploidization history and plant inulin production.</title>
        <authorList>
            <person name="Fan W."/>
            <person name="Wang S."/>
            <person name="Wang H."/>
            <person name="Wang A."/>
            <person name="Jiang F."/>
            <person name="Liu H."/>
            <person name="Zhao H."/>
            <person name="Xu D."/>
            <person name="Zhang Y."/>
        </authorList>
    </citation>
    <scope>NUCLEOTIDE SEQUENCE [LARGE SCALE GENOMIC DNA]</scope>
    <source>
        <strain evidence="2">cv. Yunnan</strain>
    </source>
</reference>
<protein>
    <submittedName>
        <fullName evidence="1">Uncharacterized protein</fullName>
    </submittedName>
</protein>
<keyword evidence="2" id="KW-1185">Reference proteome</keyword>
<comment type="caution">
    <text evidence="1">The sequence shown here is derived from an EMBL/GenBank/DDBJ whole genome shotgun (WGS) entry which is preliminary data.</text>
</comment>
<organism evidence="1 2">
    <name type="scientific">Smallanthus sonchifolius</name>
    <dbReference type="NCBI Taxonomy" id="185202"/>
    <lineage>
        <taxon>Eukaryota</taxon>
        <taxon>Viridiplantae</taxon>
        <taxon>Streptophyta</taxon>
        <taxon>Embryophyta</taxon>
        <taxon>Tracheophyta</taxon>
        <taxon>Spermatophyta</taxon>
        <taxon>Magnoliopsida</taxon>
        <taxon>eudicotyledons</taxon>
        <taxon>Gunneridae</taxon>
        <taxon>Pentapetalae</taxon>
        <taxon>asterids</taxon>
        <taxon>campanulids</taxon>
        <taxon>Asterales</taxon>
        <taxon>Asteraceae</taxon>
        <taxon>Asteroideae</taxon>
        <taxon>Heliantheae alliance</taxon>
        <taxon>Millerieae</taxon>
        <taxon>Smallanthus</taxon>
    </lineage>
</organism>
<accession>A0ACB9J0Q9</accession>
<evidence type="ECO:0000313" key="2">
    <source>
        <dbReference type="Proteomes" id="UP001056120"/>
    </source>
</evidence>
<sequence>MSIAGKFAYFPSELHIYPTIQLVGNAKIVNLAPLRAYPFDHPTSTHINSESLIDTHFIKLRSCLNVLTIFAGHPCLGIHRFNKKE</sequence>
<name>A0ACB9J0Q9_9ASTR</name>
<dbReference type="Proteomes" id="UP001056120">
    <property type="component" value="Linkage Group LG06"/>
</dbReference>
<dbReference type="EMBL" id="CM042023">
    <property type="protein sequence ID" value="KAI3812847.1"/>
    <property type="molecule type" value="Genomic_DNA"/>
</dbReference>
<reference evidence="1 2" key="2">
    <citation type="journal article" date="2022" name="Mol. Ecol. Resour.">
        <title>The genomes of chicory, endive, great burdock and yacon provide insights into Asteraceae paleo-polyploidization history and plant inulin production.</title>
        <authorList>
            <person name="Fan W."/>
            <person name="Wang S."/>
            <person name="Wang H."/>
            <person name="Wang A."/>
            <person name="Jiang F."/>
            <person name="Liu H."/>
            <person name="Zhao H."/>
            <person name="Xu D."/>
            <person name="Zhang Y."/>
        </authorList>
    </citation>
    <scope>NUCLEOTIDE SEQUENCE [LARGE SCALE GENOMIC DNA]</scope>
    <source>
        <strain evidence="2">cv. Yunnan</strain>
        <tissue evidence="1">Leaves</tissue>
    </source>
</reference>
<proteinExistence type="predicted"/>
<evidence type="ECO:0000313" key="1">
    <source>
        <dbReference type="EMBL" id="KAI3812847.1"/>
    </source>
</evidence>
<gene>
    <name evidence="1" type="ORF">L1987_17560</name>
</gene>